<evidence type="ECO:0000256" key="3">
    <source>
        <dbReference type="ARBA" id="ARBA00022475"/>
    </source>
</evidence>
<keyword evidence="2 9" id="KW-0813">Transport</keyword>
<sequence>MFGISEIAILLIVVIVLLGAKKLPELARNAGKAARILKSETTAMKADGQTAEPQATYQVTRPTAHQGDAPGPGAPRTPHP</sequence>
<dbReference type="RefSeq" id="WP_369147696.1">
    <property type="nucleotide sequence ID" value="NZ_CP163444.1"/>
</dbReference>
<keyword evidence="3 9" id="KW-1003">Cell membrane</keyword>
<evidence type="ECO:0000256" key="8">
    <source>
        <dbReference type="ARBA" id="ARBA00023136"/>
    </source>
</evidence>
<organism evidence="11">
    <name type="scientific">Streptomyces sp. R44</name>
    <dbReference type="NCBI Taxonomy" id="3238633"/>
    <lineage>
        <taxon>Bacteria</taxon>
        <taxon>Bacillati</taxon>
        <taxon>Actinomycetota</taxon>
        <taxon>Actinomycetes</taxon>
        <taxon>Kitasatosporales</taxon>
        <taxon>Streptomycetaceae</taxon>
        <taxon>Streptomyces</taxon>
    </lineage>
</organism>
<keyword evidence="5 9" id="KW-0653">Protein transport</keyword>
<comment type="subunit">
    <text evidence="9">The Tat system comprises two distinct complexes: a TatABC complex, containing multiple copies of TatA, TatB and TatC subunits, and a separate TatA complex, containing only TatA subunits. Substrates initially bind to the TatABC complex, which probably triggers association of the separate TatA complex to form the active translocon.</text>
</comment>
<dbReference type="Pfam" id="PF02416">
    <property type="entry name" value="TatA_B_E"/>
    <property type="match status" value="1"/>
</dbReference>
<keyword evidence="8 9" id="KW-0472">Membrane</keyword>
<dbReference type="EMBL" id="CP163444">
    <property type="protein sequence ID" value="XDQ75173.1"/>
    <property type="molecule type" value="Genomic_DNA"/>
</dbReference>
<dbReference type="PANTHER" id="PTHR42982">
    <property type="entry name" value="SEC-INDEPENDENT PROTEIN TRANSLOCASE PROTEIN TATA"/>
    <property type="match status" value="1"/>
</dbReference>
<evidence type="ECO:0000256" key="2">
    <source>
        <dbReference type="ARBA" id="ARBA00022448"/>
    </source>
</evidence>
<dbReference type="PANTHER" id="PTHR42982:SF8">
    <property type="entry name" value="SEC-INDEPENDENT PROTEIN TRANSLOCASE PROTEIN TATA"/>
    <property type="match status" value="1"/>
</dbReference>
<accession>A0AB39T986</accession>
<feature type="compositionally biased region" description="Polar residues" evidence="10">
    <location>
        <begin position="51"/>
        <end position="63"/>
    </location>
</feature>
<dbReference type="GO" id="GO:0043953">
    <property type="term" value="P:protein transport by the Tat complex"/>
    <property type="evidence" value="ECO:0007669"/>
    <property type="project" value="UniProtKB-UniRule"/>
</dbReference>
<feature type="region of interest" description="Disordered" evidence="10">
    <location>
        <begin position="42"/>
        <end position="80"/>
    </location>
</feature>
<evidence type="ECO:0000256" key="10">
    <source>
        <dbReference type="SAM" id="MobiDB-lite"/>
    </source>
</evidence>
<dbReference type="HAMAP" id="MF_00236">
    <property type="entry name" value="TatA_E"/>
    <property type="match status" value="1"/>
</dbReference>
<dbReference type="InterPro" id="IPR006312">
    <property type="entry name" value="TatA/E"/>
</dbReference>
<protein>
    <recommendedName>
        <fullName evidence="9">Sec-independent protein translocase protein TatA</fullName>
    </recommendedName>
</protein>
<comment type="subcellular location">
    <subcellularLocation>
        <location evidence="1 9">Cell membrane</location>
        <topology evidence="1 9">Single-pass membrane protein</topology>
    </subcellularLocation>
</comment>
<gene>
    <name evidence="9" type="primary">tatA</name>
    <name evidence="11" type="ORF">AB5J54_33645</name>
</gene>
<evidence type="ECO:0000256" key="9">
    <source>
        <dbReference type="HAMAP-Rule" id="MF_00236"/>
    </source>
</evidence>
<evidence type="ECO:0000256" key="4">
    <source>
        <dbReference type="ARBA" id="ARBA00022692"/>
    </source>
</evidence>
<comment type="similarity">
    <text evidence="9">Belongs to the TatA/E family.</text>
</comment>
<evidence type="ECO:0000256" key="1">
    <source>
        <dbReference type="ARBA" id="ARBA00004162"/>
    </source>
</evidence>
<dbReference type="GO" id="GO:0033281">
    <property type="term" value="C:TAT protein transport complex"/>
    <property type="evidence" value="ECO:0007669"/>
    <property type="project" value="UniProtKB-UniRule"/>
</dbReference>
<dbReference type="GO" id="GO:0008320">
    <property type="term" value="F:protein transmembrane transporter activity"/>
    <property type="evidence" value="ECO:0007669"/>
    <property type="project" value="UniProtKB-UniRule"/>
</dbReference>
<evidence type="ECO:0000256" key="6">
    <source>
        <dbReference type="ARBA" id="ARBA00022989"/>
    </source>
</evidence>
<evidence type="ECO:0000256" key="5">
    <source>
        <dbReference type="ARBA" id="ARBA00022927"/>
    </source>
</evidence>
<evidence type="ECO:0000256" key="7">
    <source>
        <dbReference type="ARBA" id="ARBA00023010"/>
    </source>
</evidence>
<proteinExistence type="inferred from homology"/>
<keyword evidence="4 9" id="KW-0812">Transmembrane</keyword>
<dbReference type="Gene3D" id="1.20.5.3310">
    <property type="match status" value="1"/>
</dbReference>
<keyword evidence="6 9" id="KW-1133">Transmembrane helix</keyword>
<keyword evidence="7 9" id="KW-0811">Translocation</keyword>
<reference evidence="11" key="1">
    <citation type="submission" date="2024-07" db="EMBL/GenBank/DDBJ databases">
        <authorList>
            <person name="Yu S.T."/>
        </authorList>
    </citation>
    <scope>NUCLEOTIDE SEQUENCE</scope>
    <source>
        <strain evidence="11">R44</strain>
    </source>
</reference>
<dbReference type="AlphaFoldDB" id="A0AB39T986"/>
<evidence type="ECO:0000313" key="11">
    <source>
        <dbReference type="EMBL" id="XDQ75173.1"/>
    </source>
</evidence>
<comment type="function">
    <text evidence="9">Part of the twin-arginine translocation (Tat) system that transports large folded proteins containing a characteristic twin-arginine motif in their signal peptide across membranes. TatA could form the protein-conducting channel of the Tat system.</text>
</comment>
<dbReference type="InterPro" id="IPR003369">
    <property type="entry name" value="TatA/B/E"/>
</dbReference>
<name>A0AB39T986_9ACTN</name>